<dbReference type="PROSITE" id="PS51740">
    <property type="entry name" value="SPOVT_ABRB"/>
    <property type="match status" value="1"/>
</dbReference>
<proteinExistence type="predicted"/>
<protein>
    <recommendedName>
        <fullName evidence="3">SpoVT-AbrB domain-containing protein</fullName>
    </recommendedName>
</protein>
<dbReference type="SUPFAM" id="SSF89447">
    <property type="entry name" value="AbrB/MazE/MraZ-like"/>
    <property type="match status" value="1"/>
</dbReference>
<keyword evidence="1" id="KW-0238">DNA-binding</keyword>
<sequence length="94" mass="10186">MVKRARVFMTGGSQAIRLPAEFRFAGDVVYVRRNADGDVVLSDQPREPYAAFIAARAEIGTVPEGFLSQAERAQGREVRDPFAGMDDEPAGEGA</sequence>
<dbReference type="EMBL" id="BAAAEW010000018">
    <property type="protein sequence ID" value="GAA0753400.1"/>
    <property type="molecule type" value="Genomic_DNA"/>
</dbReference>
<keyword evidence="5" id="KW-1185">Reference proteome</keyword>
<evidence type="ECO:0000259" key="3">
    <source>
        <dbReference type="PROSITE" id="PS51740"/>
    </source>
</evidence>
<dbReference type="RefSeq" id="WP_141287487.1">
    <property type="nucleotide sequence ID" value="NZ_BAAAEW010000018.1"/>
</dbReference>
<name>A0ABN1K2Z9_9BURK</name>
<evidence type="ECO:0000256" key="2">
    <source>
        <dbReference type="SAM" id="MobiDB-lite"/>
    </source>
</evidence>
<feature type="region of interest" description="Disordered" evidence="2">
    <location>
        <begin position="71"/>
        <end position="94"/>
    </location>
</feature>
<gene>
    <name evidence="4" type="ORF">GCM10009107_28450</name>
</gene>
<dbReference type="Gene3D" id="2.10.260.10">
    <property type="match status" value="1"/>
</dbReference>
<dbReference type="Pfam" id="PF04014">
    <property type="entry name" value="MazE_antitoxin"/>
    <property type="match status" value="1"/>
</dbReference>
<feature type="domain" description="SpoVT-AbrB" evidence="3">
    <location>
        <begin position="5"/>
        <end position="46"/>
    </location>
</feature>
<dbReference type="InterPro" id="IPR037914">
    <property type="entry name" value="SpoVT-AbrB_sf"/>
</dbReference>
<evidence type="ECO:0000313" key="5">
    <source>
        <dbReference type="Proteomes" id="UP001500279"/>
    </source>
</evidence>
<organism evidence="4 5">
    <name type="scientific">Ideonella azotifigens</name>
    <dbReference type="NCBI Taxonomy" id="513160"/>
    <lineage>
        <taxon>Bacteria</taxon>
        <taxon>Pseudomonadati</taxon>
        <taxon>Pseudomonadota</taxon>
        <taxon>Betaproteobacteria</taxon>
        <taxon>Burkholderiales</taxon>
        <taxon>Sphaerotilaceae</taxon>
        <taxon>Ideonella</taxon>
    </lineage>
</organism>
<evidence type="ECO:0000256" key="1">
    <source>
        <dbReference type="PROSITE-ProRule" id="PRU01076"/>
    </source>
</evidence>
<dbReference type="InterPro" id="IPR007159">
    <property type="entry name" value="SpoVT-AbrB_dom"/>
</dbReference>
<feature type="compositionally biased region" description="Acidic residues" evidence="2">
    <location>
        <begin position="85"/>
        <end position="94"/>
    </location>
</feature>
<evidence type="ECO:0000313" key="4">
    <source>
        <dbReference type="EMBL" id="GAA0753400.1"/>
    </source>
</evidence>
<comment type="caution">
    <text evidence="4">The sequence shown here is derived from an EMBL/GenBank/DDBJ whole genome shotgun (WGS) entry which is preliminary data.</text>
</comment>
<reference evidence="4 5" key="1">
    <citation type="journal article" date="2019" name="Int. J. Syst. Evol. Microbiol.">
        <title>The Global Catalogue of Microorganisms (GCM) 10K type strain sequencing project: providing services to taxonomists for standard genome sequencing and annotation.</title>
        <authorList>
            <consortium name="The Broad Institute Genomics Platform"/>
            <consortium name="The Broad Institute Genome Sequencing Center for Infectious Disease"/>
            <person name="Wu L."/>
            <person name="Ma J."/>
        </authorList>
    </citation>
    <scope>NUCLEOTIDE SEQUENCE [LARGE SCALE GENOMIC DNA]</scope>
    <source>
        <strain evidence="4 5">JCM 15503</strain>
    </source>
</reference>
<accession>A0ABN1K2Z9</accession>
<dbReference type="Proteomes" id="UP001500279">
    <property type="component" value="Unassembled WGS sequence"/>
</dbReference>